<comment type="similarity">
    <text evidence="2">Belongs to the monovalent cation:proton antiporter 2 (CPA2) transporter (TC 2.A.37) family.</text>
</comment>
<keyword evidence="8" id="KW-0406">Ion transport</keyword>
<evidence type="ECO:0000256" key="8">
    <source>
        <dbReference type="ARBA" id="ARBA00023065"/>
    </source>
</evidence>
<dbReference type="Gene3D" id="1.20.1530.20">
    <property type="match status" value="1"/>
</dbReference>
<feature type="transmembrane region" description="Helical" evidence="11">
    <location>
        <begin position="35"/>
        <end position="59"/>
    </location>
</feature>
<name>A0A415L644_9FIRM</name>
<feature type="transmembrane region" description="Helical" evidence="11">
    <location>
        <begin position="328"/>
        <end position="351"/>
    </location>
</feature>
<dbReference type="Pfam" id="PF00999">
    <property type="entry name" value="Na_H_Exchanger"/>
    <property type="match status" value="1"/>
</dbReference>
<evidence type="ECO:0000313" key="13">
    <source>
        <dbReference type="EMBL" id="RHL44009.1"/>
    </source>
</evidence>
<evidence type="ECO:0000256" key="5">
    <source>
        <dbReference type="ARBA" id="ARBA00022692"/>
    </source>
</evidence>
<dbReference type="EMBL" id="QROT01000007">
    <property type="protein sequence ID" value="RHL44009.1"/>
    <property type="molecule type" value="Genomic_DNA"/>
</dbReference>
<evidence type="ECO:0000256" key="10">
    <source>
        <dbReference type="ARBA" id="ARBA00023201"/>
    </source>
</evidence>
<keyword evidence="6 11" id="KW-1133">Transmembrane helix</keyword>
<organism evidence="13 14">
    <name type="scientific">Eubacterium ventriosum</name>
    <dbReference type="NCBI Taxonomy" id="39496"/>
    <lineage>
        <taxon>Bacteria</taxon>
        <taxon>Bacillati</taxon>
        <taxon>Bacillota</taxon>
        <taxon>Clostridia</taxon>
        <taxon>Eubacteriales</taxon>
        <taxon>Eubacteriaceae</taxon>
        <taxon>Eubacterium</taxon>
    </lineage>
</organism>
<keyword evidence="10" id="KW-0739">Sodium transport</keyword>
<evidence type="ECO:0000256" key="4">
    <source>
        <dbReference type="ARBA" id="ARBA00022449"/>
    </source>
</evidence>
<evidence type="ECO:0000256" key="11">
    <source>
        <dbReference type="SAM" id="Phobius"/>
    </source>
</evidence>
<feature type="transmembrane region" description="Helical" evidence="11">
    <location>
        <begin position="71"/>
        <end position="90"/>
    </location>
</feature>
<feature type="transmembrane region" description="Helical" evidence="11">
    <location>
        <begin position="102"/>
        <end position="126"/>
    </location>
</feature>
<dbReference type="Proteomes" id="UP000283314">
    <property type="component" value="Unassembled WGS sequence"/>
</dbReference>
<evidence type="ECO:0000259" key="12">
    <source>
        <dbReference type="Pfam" id="PF00999"/>
    </source>
</evidence>
<evidence type="ECO:0000256" key="1">
    <source>
        <dbReference type="ARBA" id="ARBA00004141"/>
    </source>
</evidence>
<dbReference type="GeneID" id="66467473"/>
<feature type="transmembrane region" description="Helical" evidence="11">
    <location>
        <begin position="210"/>
        <end position="232"/>
    </location>
</feature>
<keyword evidence="5 11" id="KW-0812">Transmembrane</keyword>
<dbReference type="RefSeq" id="WP_118379987.1">
    <property type="nucleotide sequence ID" value="NZ_CABJDQ010000007.1"/>
</dbReference>
<feature type="transmembrane region" description="Helical" evidence="11">
    <location>
        <begin position="298"/>
        <end position="316"/>
    </location>
</feature>
<dbReference type="AlphaFoldDB" id="A0A415L644"/>
<accession>A0A415L644</accession>
<proteinExistence type="inferred from homology"/>
<dbReference type="InterPro" id="IPR038770">
    <property type="entry name" value="Na+/solute_symporter_sf"/>
</dbReference>
<feature type="transmembrane region" description="Helical" evidence="11">
    <location>
        <begin position="6"/>
        <end position="23"/>
    </location>
</feature>
<evidence type="ECO:0000256" key="2">
    <source>
        <dbReference type="ARBA" id="ARBA00005551"/>
    </source>
</evidence>
<feature type="transmembrane region" description="Helical" evidence="11">
    <location>
        <begin position="174"/>
        <end position="198"/>
    </location>
</feature>
<evidence type="ECO:0000313" key="14">
    <source>
        <dbReference type="Proteomes" id="UP000283314"/>
    </source>
</evidence>
<evidence type="ECO:0000256" key="7">
    <source>
        <dbReference type="ARBA" id="ARBA00023053"/>
    </source>
</evidence>
<feature type="transmembrane region" description="Helical" evidence="11">
    <location>
        <begin position="138"/>
        <end position="162"/>
    </location>
</feature>
<comment type="caution">
    <text evidence="13">The sequence shown here is derived from an EMBL/GenBank/DDBJ whole genome shotgun (WGS) entry which is preliminary data.</text>
</comment>
<comment type="subcellular location">
    <subcellularLocation>
        <location evidence="1">Membrane</location>
        <topology evidence="1">Multi-pass membrane protein</topology>
    </subcellularLocation>
</comment>
<keyword evidence="9 11" id="KW-0472">Membrane</keyword>
<keyword evidence="3" id="KW-0813">Transport</keyword>
<reference evidence="13 14" key="1">
    <citation type="submission" date="2018-08" db="EMBL/GenBank/DDBJ databases">
        <title>A genome reference for cultivated species of the human gut microbiota.</title>
        <authorList>
            <person name="Zou Y."/>
            <person name="Xue W."/>
            <person name="Luo G."/>
        </authorList>
    </citation>
    <scope>NUCLEOTIDE SEQUENCE [LARGE SCALE GENOMIC DNA]</scope>
    <source>
        <strain evidence="13 14">AF37-4</strain>
    </source>
</reference>
<dbReference type="InterPro" id="IPR006153">
    <property type="entry name" value="Cation/H_exchanger_TM"/>
</dbReference>
<keyword evidence="4" id="KW-0050">Antiport</keyword>
<feature type="transmembrane region" description="Helical" evidence="11">
    <location>
        <begin position="253"/>
        <end position="286"/>
    </location>
</feature>
<evidence type="ECO:0000256" key="3">
    <source>
        <dbReference type="ARBA" id="ARBA00022448"/>
    </source>
</evidence>
<sequence length="446" mass="47832">MEEYGYLWQLALILMSTKFLGLLTKRYKMPQVVGALLAGLLLGPAVLGNLLSGVVIGGHHLENLALHQTDFIEHLSEIGVIVLMFCAGLETDINELKKCGKASFIIAVLGVIVPLIGGGAFTYWFLEEGWIGASPDSSLFIQAVFVGVVLTATSVSITVETLQEMGKLKTASGNAILGAAIIDDILGIIVLTIVTSLGGGKATAGDSAPLWLVLLKIALFFVFVAIFGYIVYKFFKWWRQRDGKGMHRHAIMAFVICLLMSFAAEYFFGVADITGAFFAGVIISMTQEDQFIASKFDVIGYMFLSPIFFASIGLKVDGDAVMSMGWTVAVFAVLLTVIAVVTKIIGCGLGAKVCGYKNYQCIRIGVGMISRGEVALIVANKGIEAGLMSSAVVAPVIIVVIVTTIVTPIVLKPVFMSGNKTVSDVPTTSKLVENYEQREEIGKTNR</sequence>
<keyword evidence="7" id="KW-0915">Sodium</keyword>
<dbReference type="GO" id="GO:0006814">
    <property type="term" value="P:sodium ion transport"/>
    <property type="evidence" value="ECO:0007669"/>
    <property type="project" value="UniProtKB-KW"/>
</dbReference>
<feature type="domain" description="Cation/H+ exchanger transmembrane" evidence="12">
    <location>
        <begin position="17"/>
        <end position="416"/>
    </location>
</feature>
<dbReference type="GO" id="GO:1902600">
    <property type="term" value="P:proton transmembrane transport"/>
    <property type="evidence" value="ECO:0007669"/>
    <property type="project" value="InterPro"/>
</dbReference>
<dbReference type="PANTHER" id="PTHR43562">
    <property type="entry name" value="NAPA-TYPE SODIUM/HYDROGEN ANTIPORTER"/>
    <property type="match status" value="1"/>
</dbReference>
<dbReference type="GO" id="GO:0015297">
    <property type="term" value="F:antiporter activity"/>
    <property type="evidence" value="ECO:0007669"/>
    <property type="project" value="UniProtKB-KW"/>
</dbReference>
<feature type="transmembrane region" description="Helical" evidence="11">
    <location>
        <begin position="392"/>
        <end position="411"/>
    </location>
</feature>
<dbReference type="PANTHER" id="PTHR43562:SF3">
    <property type="entry name" value="SODIUM ION_PROTON EXCHANGER (EUROFUNG)"/>
    <property type="match status" value="1"/>
</dbReference>
<gene>
    <name evidence="13" type="ORF">DW018_09465</name>
</gene>
<dbReference type="GO" id="GO:0016020">
    <property type="term" value="C:membrane"/>
    <property type="evidence" value="ECO:0007669"/>
    <property type="project" value="UniProtKB-SubCell"/>
</dbReference>
<protein>
    <submittedName>
        <fullName evidence="13">Cation:proton antiporter</fullName>
    </submittedName>
</protein>
<evidence type="ECO:0000256" key="9">
    <source>
        <dbReference type="ARBA" id="ARBA00023136"/>
    </source>
</evidence>
<evidence type="ECO:0000256" key="6">
    <source>
        <dbReference type="ARBA" id="ARBA00022989"/>
    </source>
</evidence>